<evidence type="ECO:0000313" key="2">
    <source>
        <dbReference type="Proteomes" id="UP001055811"/>
    </source>
</evidence>
<dbReference type="EMBL" id="CM042012">
    <property type="protein sequence ID" value="KAI3749895.1"/>
    <property type="molecule type" value="Genomic_DNA"/>
</dbReference>
<reference evidence="1 2" key="2">
    <citation type="journal article" date="2022" name="Mol. Ecol. Resour.">
        <title>The genomes of chicory, endive, great burdock and yacon provide insights into Asteraceae paleo-polyploidization history and plant inulin production.</title>
        <authorList>
            <person name="Fan W."/>
            <person name="Wang S."/>
            <person name="Wang H."/>
            <person name="Wang A."/>
            <person name="Jiang F."/>
            <person name="Liu H."/>
            <person name="Zhao H."/>
            <person name="Xu D."/>
            <person name="Zhang Y."/>
        </authorList>
    </citation>
    <scope>NUCLEOTIDE SEQUENCE [LARGE SCALE GENOMIC DNA]</scope>
    <source>
        <strain evidence="2">cv. Punajuju</strain>
        <tissue evidence="1">Leaves</tissue>
    </source>
</reference>
<name>A0ACB9DTJ1_CICIN</name>
<reference evidence="2" key="1">
    <citation type="journal article" date="2022" name="Mol. Ecol. Resour.">
        <title>The genomes of chicory, endive, great burdock and yacon provide insights into Asteraceae palaeo-polyploidization history and plant inulin production.</title>
        <authorList>
            <person name="Fan W."/>
            <person name="Wang S."/>
            <person name="Wang H."/>
            <person name="Wang A."/>
            <person name="Jiang F."/>
            <person name="Liu H."/>
            <person name="Zhao H."/>
            <person name="Xu D."/>
            <person name="Zhang Y."/>
        </authorList>
    </citation>
    <scope>NUCLEOTIDE SEQUENCE [LARGE SCALE GENOMIC DNA]</scope>
    <source>
        <strain evidence="2">cv. Punajuju</strain>
    </source>
</reference>
<dbReference type="Proteomes" id="UP001055811">
    <property type="component" value="Linkage Group LG04"/>
</dbReference>
<accession>A0ACB9DTJ1</accession>
<protein>
    <submittedName>
        <fullName evidence="1">Uncharacterized protein</fullName>
    </submittedName>
</protein>
<keyword evidence="2" id="KW-1185">Reference proteome</keyword>
<comment type="caution">
    <text evidence="1">The sequence shown here is derived from an EMBL/GenBank/DDBJ whole genome shotgun (WGS) entry which is preliminary data.</text>
</comment>
<organism evidence="1 2">
    <name type="scientific">Cichorium intybus</name>
    <name type="common">Chicory</name>
    <dbReference type="NCBI Taxonomy" id="13427"/>
    <lineage>
        <taxon>Eukaryota</taxon>
        <taxon>Viridiplantae</taxon>
        <taxon>Streptophyta</taxon>
        <taxon>Embryophyta</taxon>
        <taxon>Tracheophyta</taxon>
        <taxon>Spermatophyta</taxon>
        <taxon>Magnoliopsida</taxon>
        <taxon>eudicotyledons</taxon>
        <taxon>Gunneridae</taxon>
        <taxon>Pentapetalae</taxon>
        <taxon>asterids</taxon>
        <taxon>campanulids</taxon>
        <taxon>Asterales</taxon>
        <taxon>Asteraceae</taxon>
        <taxon>Cichorioideae</taxon>
        <taxon>Cichorieae</taxon>
        <taxon>Cichoriinae</taxon>
        <taxon>Cichorium</taxon>
    </lineage>
</organism>
<evidence type="ECO:0000313" key="1">
    <source>
        <dbReference type="EMBL" id="KAI3749895.1"/>
    </source>
</evidence>
<proteinExistence type="predicted"/>
<gene>
    <name evidence="1" type="ORF">L2E82_20515</name>
</gene>
<sequence>MAASDGTEYFDVDIESGHDTFSRRSNTEEAQRDETELLWAAIERLPSRKEKKFALLKRSASGSNGSEERTETVDVTKLDKRNRSLIVRKALATSEQDNYKLLAAIKERFDRVGLAVPKVEVRFQKLNIEADVVIGSRALPTLVNYYRDVIEHVLTNLRIFRPRRHRLSILKDISGSIKPGRMTLLLGPPGSGKSTLLLALAGKLDTSLKKSGKVTYNGHELHEFCVQRTSAYISQTDNHIAELTVRETLDFGARCEGEGFAGNLRELTRLEKENKIRPSPEIDAFMKASSVAGKRHSISTDYILKVLGLDVCSETFVGNDMLRGISGGQRKRVTTGEMVVAFVGFVTCTLFIRTRLHPTNLTDGSLYLGCLFFALVHMMFNGFSELPLMIFRLPVFYKQRDNNFYPAWAWSVSSWILRVPYSAVEAVVWSLIVYYSVGFSPSVGRFFRYVFVLFSMHQMALGLFRTLAAVARNIIISNTFGSAALLVVFLLGGFIMPKDMIKPWWIWGFWVSPLSYAQSAIAVNEFTATRWMQNLTGTNTTVGYIVLQLHDLPTDDNWYWLGVGVLLLYALAFNIIVTISLAYLNPLKSAQIVPPEAGEQEPPSKADNTSRIQGMTLPFKPLSMTFHNVNYFVDMPKDMNLEGVPERKLQLLSGVSGVFLPGVLTALMGSSGAAFDELLLMKRGGRVIYGGKVGERSDILIKYFESINGISPMPSEYNPANWMLEMTTPAVEERLGHDFAVIYTNSKQYRDIEALIQQTSTPQPGSEPLHFSSTYSQSGLSQFRTCLWKQNLVYWRSPEYNAVRLFFTTLCALIVGSVFWDVGSKRNNSQNLMVVMGALYTAVMFLGVNNSSSVQPVIAIERTVFYRERAAGMYSAIPYAIAQGLVEIPYIAAQTILYGITTYFMINFQRTIWKFLLYLVFMFLTFTYFTFYGMLAIGLTPSQQMAAVVSATFYSLWNLLAGFLVPKPLIPGWWIWFYYLCPIAWTLQGLIGSQLADVEEPITGPGYQGTVKGYLKEVLGIESKMIGLSAFMLFAFSLLFFLIFALSLKFLNFQKR</sequence>